<protein>
    <submittedName>
        <fullName evidence="1">Uncharacterized protein</fullName>
    </submittedName>
</protein>
<dbReference type="Proteomes" id="UP000799750">
    <property type="component" value="Unassembled WGS sequence"/>
</dbReference>
<sequence length="149" mass="16180">MTRGRDRAGDTRRAGASAVVKSGGRVEGGVTVGRCGAVEQQDCRLERDEAHAVFDVLTVVGNNEKWDGPSSAAAKPAPRCASDLTPIFTTSNAQHHGALQHSLDRWTQEILKACLGVLSPGRRLHWIRSCERRHGHSPPPDCRPPFARL</sequence>
<organism evidence="1 2">
    <name type="scientific">Lophium mytilinum</name>
    <dbReference type="NCBI Taxonomy" id="390894"/>
    <lineage>
        <taxon>Eukaryota</taxon>
        <taxon>Fungi</taxon>
        <taxon>Dikarya</taxon>
        <taxon>Ascomycota</taxon>
        <taxon>Pezizomycotina</taxon>
        <taxon>Dothideomycetes</taxon>
        <taxon>Pleosporomycetidae</taxon>
        <taxon>Mytilinidiales</taxon>
        <taxon>Mytilinidiaceae</taxon>
        <taxon>Lophium</taxon>
    </lineage>
</organism>
<name>A0A6A6QJ03_9PEZI</name>
<dbReference type="EMBL" id="MU004194">
    <property type="protein sequence ID" value="KAF2491960.1"/>
    <property type="molecule type" value="Genomic_DNA"/>
</dbReference>
<evidence type="ECO:0000313" key="1">
    <source>
        <dbReference type="EMBL" id="KAF2491960.1"/>
    </source>
</evidence>
<keyword evidence="2" id="KW-1185">Reference proteome</keyword>
<accession>A0A6A6QJ03</accession>
<dbReference type="AlphaFoldDB" id="A0A6A6QJ03"/>
<evidence type="ECO:0000313" key="2">
    <source>
        <dbReference type="Proteomes" id="UP000799750"/>
    </source>
</evidence>
<reference evidence="1" key="1">
    <citation type="journal article" date="2020" name="Stud. Mycol.">
        <title>101 Dothideomycetes genomes: a test case for predicting lifestyles and emergence of pathogens.</title>
        <authorList>
            <person name="Haridas S."/>
            <person name="Albert R."/>
            <person name="Binder M."/>
            <person name="Bloem J."/>
            <person name="Labutti K."/>
            <person name="Salamov A."/>
            <person name="Andreopoulos B."/>
            <person name="Baker S."/>
            <person name="Barry K."/>
            <person name="Bills G."/>
            <person name="Bluhm B."/>
            <person name="Cannon C."/>
            <person name="Castanera R."/>
            <person name="Culley D."/>
            <person name="Daum C."/>
            <person name="Ezra D."/>
            <person name="Gonzalez J."/>
            <person name="Henrissat B."/>
            <person name="Kuo A."/>
            <person name="Liang C."/>
            <person name="Lipzen A."/>
            <person name="Lutzoni F."/>
            <person name="Magnuson J."/>
            <person name="Mondo S."/>
            <person name="Nolan M."/>
            <person name="Ohm R."/>
            <person name="Pangilinan J."/>
            <person name="Park H.-J."/>
            <person name="Ramirez L."/>
            <person name="Alfaro M."/>
            <person name="Sun H."/>
            <person name="Tritt A."/>
            <person name="Yoshinaga Y."/>
            <person name="Zwiers L.-H."/>
            <person name="Turgeon B."/>
            <person name="Goodwin S."/>
            <person name="Spatafora J."/>
            <person name="Crous P."/>
            <person name="Grigoriev I."/>
        </authorList>
    </citation>
    <scope>NUCLEOTIDE SEQUENCE</scope>
    <source>
        <strain evidence="1">CBS 269.34</strain>
    </source>
</reference>
<proteinExistence type="predicted"/>
<gene>
    <name evidence="1" type="ORF">BU16DRAFT_564439</name>
</gene>